<reference evidence="1" key="1">
    <citation type="submission" date="2018-06" db="EMBL/GenBank/DDBJ databases">
        <authorList>
            <consortium name="Pathogen Informatics"/>
            <person name="Doyle S."/>
        </authorList>
    </citation>
    <scope>NUCLEOTIDE SEQUENCE [LARGE SCALE GENOMIC DNA]</scope>
    <source>
        <strain evidence="1">NCTC11421</strain>
    </source>
</reference>
<gene>
    <name evidence="1" type="ORF">NCTC11421_00132</name>
</gene>
<organism evidence="1">
    <name type="scientific">Neisseria gonorrhoeae</name>
    <dbReference type="NCBI Taxonomy" id="485"/>
    <lineage>
        <taxon>Bacteria</taxon>
        <taxon>Pseudomonadati</taxon>
        <taxon>Pseudomonadota</taxon>
        <taxon>Betaproteobacteria</taxon>
        <taxon>Neisseriales</taxon>
        <taxon>Neisseriaceae</taxon>
        <taxon>Neisseria</taxon>
    </lineage>
</organism>
<evidence type="ECO:0000313" key="1">
    <source>
        <dbReference type="EMBL" id="SUA20054.1"/>
    </source>
</evidence>
<proteinExistence type="predicted"/>
<sequence>MCVERIAPPGRSVIPVLCIPMMKQSRNSASEGKTAPLPPMSHCSAGMMGFRITVYRDGSGILDRMGSQDVA</sequence>
<name>A0A378VTC2_NEIGO</name>
<dbReference type="EMBL" id="UGRI01000001">
    <property type="protein sequence ID" value="SUA20054.1"/>
    <property type="molecule type" value="Genomic_DNA"/>
</dbReference>
<accession>A0A378VTC2</accession>
<dbReference type="AlphaFoldDB" id="A0A378VTC2"/>
<protein>
    <submittedName>
        <fullName evidence="1">Uncharacterized protein</fullName>
    </submittedName>
</protein>